<evidence type="ECO:0000313" key="2">
    <source>
        <dbReference type="EMBL" id="KAJ7719344.1"/>
    </source>
</evidence>
<name>A0AAD7MJB2_9AGAR</name>
<dbReference type="Proteomes" id="UP001215280">
    <property type="component" value="Unassembled WGS sequence"/>
</dbReference>
<reference evidence="2" key="1">
    <citation type="submission" date="2023-03" db="EMBL/GenBank/DDBJ databases">
        <title>Massive genome expansion in bonnet fungi (Mycena s.s.) driven by repeated elements and novel gene families across ecological guilds.</title>
        <authorList>
            <consortium name="Lawrence Berkeley National Laboratory"/>
            <person name="Harder C.B."/>
            <person name="Miyauchi S."/>
            <person name="Viragh M."/>
            <person name="Kuo A."/>
            <person name="Thoen E."/>
            <person name="Andreopoulos B."/>
            <person name="Lu D."/>
            <person name="Skrede I."/>
            <person name="Drula E."/>
            <person name="Henrissat B."/>
            <person name="Morin E."/>
            <person name="Kohler A."/>
            <person name="Barry K."/>
            <person name="LaButti K."/>
            <person name="Morin E."/>
            <person name="Salamov A."/>
            <person name="Lipzen A."/>
            <person name="Mereny Z."/>
            <person name="Hegedus B."/>
            <person name="Baldrian P."/>
            <person name="Stursova M."/>
            <person name="Weitz H."/>
            <person name="Taylor A."/>
            <person name="Grigoriev I.V."/>
            <person name="Nagy L.G."/>
            <person name="Martin F."/>
            <person name="Kauserud H."/>
        </authorList>
    </citation>
    <scope>NUCLEOTIDE SEQUENCE</scope>
    <source>
        <strain evidence="2">CBHHK188m</strain>
    </source>
</reference>
<protein>
    <submittedName>
        <fullName evidence="2">Uncharacterized protein</fullName>
    </submittedName>
</protein>
<evidence type="ECO:0000256" key="1">
    <source>
        <dbReference type="SAM" id="Phobius"/>
    </source>
</evidence>
<feature type="transmembrane region" description="Helical" evidence="1">
    <location>
        <begin position="84"/>
        <end position="108"/>
    </location>
</feature>
<accession>A0AAD7MJB2</accession>
<dbReference type="EMBL" id="JARJLG010000293">
    <property type="protein sequence ID" value="KAJ7719344.1"/>
    <property type="molecule type" value="Genomic_DNA"/>
</dbReference>
<comment type="caution">
    <text evidence="2">The sequence shown here is derived from an EMBL/GenBank/DDBJ whole genome shotgun (WGS) entry which is preliminary data.</text>
</comment>
<keyword evidence="1" id="KW-1133">Transmembrane helix</keyword>
<dbReference type="AlphaFoldDB" id="A0AAD7MJB2"/>
<feature type="transmembrane region" description="Helical" evidence="1">
    <location>
        <begin position="54"/>
        <end position="72"/>
    </location>
</feature>
<keyword evidence="1" id="KW-0812">Transmembrane</keyword>
<sequence>MMHDYKCASPPYSRSVDLQYFSHSQCPSYLPTRLRSNSSSITFRPTSMFTMEKAAGVLYGIYAALFAFYLHVLRTRGISKNRFLTVATISLFVLCSTHFALLAAVTVLQNRSYEGELIGLEHFCQNGAEGNRGSADNQALEGLGRR</sequence>
<proteinExistence type="predicted"/>
<keyword evidence="3" id="KW-1185">Reference proteome</keyword>
<evidence type="ECO:0000313" key="3">
    <source>
        <dbReference type="Proteomes" id="UP001215280"/>
    </source>
</evidence>
<gene>
    <name evidence="2" type="ORF">DFH07DRAFT_314528</name>
</gene>
<organism evidence="2 3">
    <name type="scientific">Mycena maculata</name>
    <dbReference type="NCBI Taxonomy" id="230809"/>
    <lineage>
        <taxon>Eukaryota</taxon>
        <taxon>Fungi</taxon>
        <taxon>Dikarya</taxon>
        <taxon>Basidiomycota</taxon>
        <taxon>Agaricomycotina</taxon>
        <taxon>Agaricomycetes</taxon>
        <taxon>Agaricomycetidae</taxon>
        <taxon>Agaricales</taxon>
        <taxon>Marasmiineae</taxon>
        <taxon>Mycenaceae</taxon>
        <taxon>Mycena</taxon>
    </lineage>
</organism>
<keyword evidence="1" id="KW-0472">Membrane</keyword>